<reference evidence="6 7" key="1">
    <citation type="submission" date="2019-10" db="EMBL/GenBank/DDBJ databases">
        <title>Three novel species isolated from a subtropical stream in China.</title>
        <authorList>
            <person name="Lu H."/>
        </authorList>
    </citation>
    <scope>NUCLEOTIDE SEQUENCE [LARGE SCALE GENOMIC DNA]</scope>
    <source>
        <strain evidence="6 7">FT13W</strain>
    </source>
</reference>
<dbReference type="PANTHER" id="PTHR13285:SF23">
    <property type="entry name" value="TEICHOIC ACID D-ALANYLTRANSFERASE"/>
    <property type="match status" value="1"/>
</dbReference>
<organism evidence="6 7">
    <name type="scientific">Janthinobacterium violaceinigrum</name>
    <dbReference type="NCBI Taxonomy" id="2654252"/>
    <lineage>
        <taxon>Bacteria</taxon>
        <taxon>Pseudomonadati</taxon>
        <taxon>Pseudomonadota</taxon>
        <taxon>Betaproteobacteria</taxon>
        <taxon>Burkholderiales</taxon>
        <taxon>Oxalobacteraceae</taxon>
        <taxon>Janthinobacterium</taxon>
    </lineage>
</organism>
<dbReference type="Proteomes" id="UP000468717">
    <property type="component" value="Unassembled WGS sequence"/>
</dbReference>
<feature type="transmembrane region" description="Helical" evidence="5">
    <location>
        <begin position="322"/>
        <end position="340"/>
    </location>
</feature>
<evidence type="ECO:0000256" key="3">
    <source>
        <dbReference type="ARBA" id="ARBA00022989"/>
    </source>
</evidence>
<dbReference type="Pfam" id="PF03062">
    <property type="entry name" value="MBOAT"/>
    <property type="match status" value="1"/>
</dbReference>
<feature type="transmembrane region" description="Helical" evidence="5">
    <location>
        <begin position="193"/>
        <end position="216"/>
    </location>
</feature>
<comment type="caution">
    <text evidence="6">The sequence shown here is derived from an EMBL/GenBank/DDBJ whole genome shotgun (WGS) entry which is preliminary data.</text>
</comment>
<keyword evidence="3 5" id="KW-1133">Transmembrane helix</keyword>
<evidence type="ECO:0000313" key="7">
    <source>
        <dbReference type="Proteomes" id="UP000468717"/>
    </source>
</evidence>
<protein>
    <recommendedName>
        <fullName evidence="8">MBOAT family protein</fullName>
    </recommendedName>
</protein>
<feature type="transmembrane region" description="Helical" evidence="5">
    <location>
        <begin position="379"/>
        <end position="396"/>
    </location>
</feature>
<proteinExistence type="predicted"/>
<feature type="transmembrane region" description="Helical" evidence="5">
    <location>
        <begin position="301"/>
        <end position="316"/>
    </location>
</feature>
<feature type="transmembrane region" description="Helical" evidence="5">
    <location>
        <begin position="91"/>
        <end position="111"/>
    </location>
</feature>
<dbReference type="GO" id="GO:0016746">
    <property type="term" value="F:acyltransferase activity"/>
    <property type="evidence" value="ECO:0007669"/>
    <property type="project" value="TreeGrafter"/>
</dbReference>
<dbReference type="PANTHER" id="PTHR13285">
    <property type="entry name" value="ACYLTRANSFERASE"/>
    <property type="match status" value="1"/>
</dbReference>
<evidence type="ECO:0000313" key="6">
    <source>
        <dbReference type="EMBL" id="KAB8066083.1"/>
    </source>
</evidence>
<comment type="subcellular location">
    <subcellularLocation>
        <location evidence="1">Membrane</location>
        <topology evidence="1">Multi-pass membrane protein</topology>
    </subcellularLocation>
</comment>
<evidence type="ECO:0000256" key="1">
    <source>
        <dbReference type="ARBA" id="ARBA00004141"/>
    </source>
</evidence>
<keyword evidence="4 5" id="KW-0472">Membrane</keyword>
<dbReference type="InterPro" id="IPR004299">
    <property type="entry name" value="MBOAT_fam"/>
</dbReference>
<feature type="transmembrane region" description="Helical" evidence="5">
    <location>
        <begin position="23"/>
        <end position="44"/>
    </location>
</feature>
<feature type="transmembrane region" description="Helical" evidence="5">
    <location>
        <begin position="236"/>
        <end position="256"/>
    </location>
</feature>
<keyword evidence="2 5" id="KW-0812">Transmembrane</keyword>
<dbReference type="InterPro" id="IPR051085">
    <property type="entry name" value="MB_O-acyltransferase"/>
</dbReference>
<accession>A0A6I1I545</accession>
<dbReference type="AlphaFoldDB" id="A0A6I1I545"/>
<dbReference type="GO" id="GO:0016020">
    <property type="term" value="C:membrane"/>
    <property type="evidence" value="ECO:0007669"/>
    <property type="project" value="UniProtKB-SubCell"/>
</dbReference>
<dbReference type="EMBL" id="WFLI01000004">
    <property type="protein sequence ID" value="KAB8066083.1"/>
    <property type="molecule type" value="Genomic_DNA"/>
</dbReference>
<gene>
    <name evidence="6" type="ORF">GCN75_05070</name>
</gene>
<keyword evidence="7" id="KW-1185">Reference proteome</keyword>
<evidence type="ECO:0000256" key="2">
    <source>
        <dbReference type="ARBA" id="ARBA00022692"/>
    </source>
</evidence>
<evidence type="ECO:0008006" key="8">
    <source>
        <dbReference type="Google" id="ProtNLM"/>
    </source>
</evidence>
<sequence length="398" mass="44786">MACVCLRLGGPRNYNSCGTDASMVWLTTLGMLSMPVLVMLYWRLPSAWRPWLLALGGAILLVHDGWASVAAWSALLAWLAFICGPQWRRPALMQTLGLAGVLFAFLAYQYAKASHGLAAYMGYAFVSLKAWHLIAEHGGGIARDGRTGTTLGYLLFPPTLAVGPVQRHDAFRLELLRARWDRQLASQALQRMLYGYCKVVLLAGYLVSAKLNGLNLSTGHAWLDAYLPLLGYGLNLYWQFSGYCDIAIGFAALLGMRVPENFHFPFAARNLSDFWRRWHITVSEWCRDFVFRPLLTRTRQYLFASLGSMIVLGLWHELSSRYLAWGLFHGAGLAIVHLWGKHMPWAEQLRRYALWRAFSWFLTLQFVILSFALTSTADLHAAWACLAVLFAPLLPGSY</sequence>
<name>A0A6I1I545_9BURK</name>
<feature type="transmembrane region" description="Helical" evidence="5">
    <location>
        <begin position="51"/>
        <end position="79"/>
    </location>
</feature>
<evidence type="ECO:0000256" key="5">
    <source>
        <dbReference type="SAM" id="Phobius"/>
    </source>
</evidence>
<evidence type="ECO:0000256" key="4">
    <source>
        <dbReference type="ARBA" id="ARBA00023136"/>
    </source>
</evidence>
<feature type="transmembrane region" description="Helical" evidence="5">
    <location>
        <begin position="352"/>
        <end position="373"/>
    </location>
</feature>